<sequence>MSEFLRVPGRSRASTSGSSSGAPTTASSSRATSSLGLPGSAGTTIRLAAFPQDVTLRIFSFLPLHSLAQLAACSRRLKVLAYNDVLYERKFRVWYYLPPSNAAGAGPASMSAAAGAGAGAAVGGLKPPPLDPEKIPLHIKDAWTRLAPTVAARAGGAGPGAVMMGGGIGLPPGQQAREAFRRVHSVLWPMYREFRNGSNAGSAKLLDGCADPVDQAMYFALVKQFGRGAVVDDFASINENIQTGLQVLESQLLSAFDRHYDSNDIAGMQQLAKCLFYLTGGDSCVQLFIYKSPIFFDHVKDVTENFKSLSLPTTTQSPDSAIATTAASSTLTSPSSPTKAGGHDLGADAGISPLQRYLNTMSATLETQLPLIRTVFPHPTPSQYAFVNKVFDECILDYLTRLLREAQSRDLAVFLASLSHMFEHCSALLRQLADHHGLDARILEESLQHSLKPFTGDEYMQREIAHLRGVYAKHLDTWSDSVAARRAKMAAVRGGEVKMAVPDPNLGRRVLSSVKTALLTPGALVQRVVNRGGDKYTATLALTGSPGTSPVEASFGVPGPFSPVADTSPTEDEPGANKVSGFDQLDSLLSVDMVLAMIALNKESLKRCVVMMKRTGDVKKHVERLFAVLTQTLSERHIKPSFEIATDRLSSYKASEDLEVIPLIQFFSMIQVVDVILQMVHLYFTEELANYVNLNDFLSDSIQEKKKFEKVIDDCVATGLDRAMITLMSQTEFLLFTEQHPSDFEPPDDLMTDTRPTDACRLSVACLEKHIEMLRACAEKNILNVFLGEVGSRFFSVLCKHIKRQRISVMGGFRLMCDINAYHKWAETLRNGEVSRMFKALKELSNIYIVTDLPALKQLVKDQNRFVGVFRVEDVYEFIERRADYDRIKGKVKESDCCIM</sequence>
<dbReference type="OrthoDB" id="5554140at2759"/>
<feature type="region of interest" description="Disordered" evidence="1">
    <location>
        <begin position="1"/>
        <end position="36"/>
    </location>
</feature>
<evidence type="ECO:0000313" key="3">
    <source>
        <dbReference type="EMBL" id="ORZ41203.1"/>
    </source>
</evidence>
<dbReference type="SUPFAM" id="SSF81383">
    <property type="entry name" value="F-box domain"/>
    <property type="match status" value="1"/>
</dbReference>
<dbReference type="GO" id="GO:0006887">
    <property type="term" value="P:exocytosis"/>
    <property type="evidence" value="ECO:0007669"/>
    <property type="project" value="TreeGrafter"/>
</dbReference>
<dbReference type="STRING" id="765915.A0A1Y2I545"/>
<feature type="region of interest" description="Disordered" evidence="1">
    <location>
        <begin position="310"/>
        <end position="345"/>
    </location>
</feature>
<dbReference type="Gene3D" id="1.20.1280.50">
    <property type="match status" value="1"/>
</dbReference>
<gene>
    <name evidence="3" type="ORF">BCR44DRAFT_80768</name>
</gene>
<dbReference type="InterPro" id="IPR001810">
    <property type="entry name" value="F-box_dom"/>
</dbReference>
<dbReference type="GO" id="GO:0006893">
    <property type="term" value="P:Golgi to plasma membrane transport"/>
    <property type="evidence" value="ECO:0007669"/>
    <property type="project" value="TreeGrafter"/>
</dbReference>
<dbReference type="EMBL" id="MCFL01000001">
    <property type="protein sequence ID" value="ORZ41203.1"/>
    <property type="molecule type" value="Genomic_DNA"/>
</dbReference>
<comment type="caution">
    <text evidence="3">The sequence shown here is derived from an EMBL/GenBank/DDBJ whole genome shotgun (WGS) entry which is preliminary data.</text>
</comment>
<dbReference type="CDD" id="cd09917">
    <property type="entry name" value="F-box_SF"/>
    <property type="match status" value="1"/>
</dbReference>
<dbReference type="AlphaFoldDB" id="A0A1Y2I545"/>
<name>A0A1Y2I545_9FUNG</name>
<evidence type="ECO:0000259" key="2">
    <source>
        <dbReference type="PROSITE" id="PS50181"/>
    </source>
</evidence>
<dbReference type="PANTHER" id="PTHR12100:SF1">
    <property type="entry name" value="RECYCLIN-1"/>
    <property type="match status" value="1"/>
</dbReference>
<dbReference type="PROSITE" id="PS50181">
    <property type="entry name" value="FBOX"/>
    <property type="match status" value="1"/>
</dbReference>
<dbReference type="InterPro" id="IPR009976">
    <property type="entry name" value="Sec10-like"/>
</dbReference>
<dbReference type="Pfam" id="PF12937">
    <property type="entry name" value="F-box-like"/>
    <property type="match status" value="1"/>
</dbReference>
<dbReference type="GO" id="GO:0000145">
    <property type="term" value="C:exocyst"/>
    <property type="evidence" value="ECO:0007669"/>
    <property type="project" value="TreeGrafter"/>
</dbReference>
<dbReference type="SMART" id="SM00256">
    <property type="entry name" value="FBOX"/>
    <property type="match status" value="1"/>
</dbReference>
<dbReference type="Pfam" id="PF07393">
    <property type="entry name" value="Sec10_HB"/>
    <property type="match status" value="1"/>
</dbReference>
<organism evidence="3 4">
    <name type="scientific">Catenaria anguillulae PL171</name>
    <dbReference type="NCBI Taxonomy" id="765915"/>
    <lineage>
        <taxon>Eukaryota</taxon>
        <taxon>Fungi</taxon>
        <taxon>Fungi incertae sedis</taxon>
        <taxon>Blastocladiomycota</taxon>
        <taxon>Blastocladiomycetes</taxon>
        <taxon>Blastocladiales</taxon>
        <taxon>Catenariaceae</taxon>
        <taxon>Catenaria</taxon>
    </lineage>
</organism>
<evidence type="ECO:0000313" key="4">
    <source>
        <dbReference type="Proteomes" id="UP000193411"/>
    </source>
</evidence>
<evidence type="ECO:0000256" key="1">
    <source>
        <dbReference type="SAM" id="MobiDB-lite"/>
    </source>
</evidence>
<dbReference type="InterPro" id="IPR036047">
    <property type="entry name" value="F-box-like_dom_sf"/>
</dbReference>
<proteinExistence type="predicted"/>
<feature type="compositionally biased region" description="Low complexity" evidence="1">
    <location>
        <begin position="8"/>
        <end position="36"/>
    </location>
</feature>
<accession>A0A1Y2I545</accession>
<keyword evidence="4" id="KW-1185">Reference proteome</keyword>
<dbReference type="PANTHER" id="PTHR12100">
    <property type="entry name" value="SEC10"/>
    <property type="match status" value="1"/>
</dbReference>
<dbReference type="InterPro" id="IPR048627">
    <property type="entry name" value="Sec10_HB"/>
</dbReference>
<feature type="domain" description="F-box" evidence="2">
    <location>
        <begin position="44"/>
        <end position="90"/>
    </location>
</feature>
<dbReference type="Proteomes" id="UP000193411">
    <property type="component" value="Unassembled WGS sequence"/>
</dbReference>
<reference evidence="3 4" key="1">
    <citation type="submission" date="2016-07" db="EMBL/GenBank/DDBJ databases">
        <title>Pervasive Adenine N6-methylation of Active Genes in Fungi.</title>
        <authorList>
            <consortium name="DOE Joint Genome Institute"/>
            <person name="Mondo S.J."/>
            <person name="Dannebaum R.O."/>
            <person name="Kuo R.C."/>
            <person name="Labutti K."/>
            <person name="Haridas S."/>
            <person name="Kuo A."/>
            <person name="Salamov A."/>
            <person name="Ahrendt S.R."/>
            <person name="Lipzen A."/>
            <person name="Sullivan W."/>
            <person name="Andreopoulos W.B."/>
            <person name="Clum A."/>
            <person name="Lindquist E."/>
            <person name="Daum C."/>
            <person name="Ramamoorthy G.K."/>
            <person name="Gryganskyi A."/>
            <person name="Culley D."/>
            <person name="Magnuson J.K."/>
            <person name="James T.Y."/>
            <person name="O'Malley M.A."/>
            <person name="Stajich J.E."/>
            <person name="Spatafora J.W."/>
            <person name="Visel A."/>
            <person name="Grigoriev I.V."/>
        </authorList>
    </citation>
    <scope>NUCLEOTIDE SEQUENCE [LARGE SCALE GENOMIC DNA]</scope>
    <source>
        <strain evidence="3 4">PL171</strain>
    </source>
</reference>
<feature type="compositionally biased region" description="Low complexity" evidence="1">
    <location>
        <begin position="317"/>
        <end position="340"/>
    </location>
</feature>
<protein>
    <submittedName>
        <fullName evidence="3">Exocyst complex component Sec10-domain-containing protein</fullName>
    </submittedName>
</protein>